<evidence type="ECO:0000313" key="1">
    <source>
        <dbReference type="EMBL" id="KAK5785123.1"/>
    </source>
</evidence>
<protein>
    <submittedName>
        <fullName evidence="1">Uncharacterized protein</fullName>
    </submittedName>
</protein>
<accession>A0ABR0N3H9</accession>
<keyword evidence="2" id="KW-1185">Reference proteome</keyword>
<proteinExistence type="predicted"/>
<comment type="caution">
    <text evidence="1">The sequence shown here is derived from an EMBL/GenBank/DDBJ whole genome shotgun (WGS) entry which is preliminary data.</text>
</comment>
<evidence type="ECO:0000313" key="2">
    <source>
        <dbReference type="Proteomes" id="UP001358586"/>
    </source>
</evidence>
<organism evidence="1 2">
    <name type="scientific">Gossypium arboreum</name>
    <name type="common">Tree cotton</name>
    <name type="synonym">Gossypium nanking</name>
    <dbReference type="NCBI Taxonomy" id="29729"/>
    <lineage>
        <taxon>Eukaryota</taxon>
        <taxon>Viridiplantae</taxon>
        <taxon>Streptophyta</taxon>
        <taxon>Embryophyta</taxon>
        <taxon>Tracheophyta</taxon>
        <taxon>Spermatophyta</taxon>
        <taxon>Magnoliopsida</taxon>
        <taxon>eudicotyledons</taxon>
        <taxon>Gunneridae</taxon>
        <taxon>Pentapetalae</taxon>
        <taxon>rosids</taxon>
        <taxon>malvids</taxon>
        <taxon>Malvales</taxon>
        <taxon>Malvaceae</taxon>
        <taxon>Malvoideae</taxon>
        <taxon>Gossypium</taxon>
    </lineage>
</organism>
<dbReference type="Proteomes" id="UP001358586">
    <property type="component" value="Chromosome 11"/>
</dbReference>
<dbReference type="EMBL" id="JARKNE010000011">
    <property type="protein sequence ID" value="KAK5785123.1"/>
    <property type="molecule type" value="Genomic_DNA"/>
</dbReference>
<name>A0ABR0N3H9_GOSAR</name>
<gene>
    <name evidence="1" type="ORF">PVK06_039673</name>
</gene>
<sequence>MLALRCELGPRTRLVVLFAARFALNPLEELQRVLAIRGIKLPNFEYEFSIQEWSHRLCKITEDRFFLPIHVPEARFHLPLHYFFCSLLKDYNIASG</sequence>
<reference evidence="1 2" key="1">
    <citation type="submission" date="2023-03" db="EMBL/GenBank/DDBJ databases">
        <title>WGS of Gossypium arboreum.</title>
        <authorList>
            <person name="Yu D."/>
        </authorList>
    </citation>
    <scope>NUCLEOTIDE SEQUENCE [LARGE SCALE GENOMIC DNA]</scope>
    <source>
        <tissue evidence="1">Leaf</tissue>
    </source>
</reference>